<proteinExistence type="predicted"/>
<evidence type="ECO:0008006" key="4">
    <source>
        <dbReference type="Google" id="ProtNLM"/>
    </source>
</evidence>
<feature type="chain" id="PRO_5015753635" description="WAP domain-containing protein" evidence="1">
    <location>
        <begin position="23"/>
        <end position="120"/>
    </location>
</feature>
<sequence>MLACLVFQVGLLLSVMPIQALAAPPAVSHGMAVMASMADVHGHAHQCHHRQPCDPHQDCEHGSESCCLSGAACMTGWAMASGASSLIHVRFVTVAFGTRYALANGGVASAPALPPPRTTA</sequence>
<organism evidence="2 3">
    <name type="scientific">Novacetimonas maltaceti</name>
    <dbReference type="NCBI Taxonomy" id="1203393"/>
    <lineage>
        <taxon>Bacteria</taxon>
        <taxon>Pseudomonadati</taxon>
        <taxon>Pseudomonadota</taxon>
        <taxon>Alphaproteobacteria</taxon>
        <taxon>Acetobacterales</taxon>
        <taxon>Acetobacteraceae</taxon>
        <taxon>Novacetimonas</taxon>
    </lineage>
</organism>
<protein>
    <recommendedName>
        <fullName evidence="4">WAP domain-containing protein</fullName>
    </recommendedName>
</protein>
<evidence type="ECO:0000256" key="1">
    <source>
        <dbReference type="SAM" id="SignalP"/>
    </source>
</evidence>
<dbReference type="Proteomes" id="UP000237344">
    <property type="component" value="Unassembled WGS sequence"/>
</dbReference>
<keyword evidence="3" id="KW-1185">Reference proteome</keyword>
<accession>A0A2S3W1X5</accession>
<evidence type="ECO:0000313" key="3">
    <source>
        <dbReference type="Proteomes" id="UP000237344"/>
    </source>
</evidence>
<comment type="caution">
    <text evidence="2">The sequence shown here is derived from an EMBL/GenBank/DDBJ whole genome shotgun (WGS) entry which is preliminary data.</text>
</comment>
<dbReference type="EMBL" id="POTC01000015">
    <property type="protein sequence ID" value="POF62860.1"/>
    <property type="molecule type" value="Genomic_DNA"/>
</dbReference>
<dbReference type="RefSeq" id="WP_110095094.1">
    <property type="nucleotide sequence ID" value="NZ_NKUE01000016.1"/>
</dbReference>
<name>A0A2S3W1X5_9PROT</name>
<evidence type="ECO:0000313" key="2">
    <source>
        <dbReference type="EMBL" id="POF62860.1"/>
    </source>
</evidence>
<gene>
    <name evidence="2" type="ORF">KMAL_14700</name>
</gene>
<feature type="signal peptide" evidence="1">
    <location>
        <begin position="1"/>
        <end position="22"/>
    </location>
</feature>
<keyword evidence="1" id="KW-0732">Signal</keyword>
<dbReference type="AlphaFoldDB" id="A0A2S3W1X5"/>
<reference evidence="2 3" key="1">
    <citation type="submission" date="2018-01" db="EMBL/GenBank/DDBJ databases">
        <title>Draft Genome Sequence of Komagataeibacter maltaceti LMG 1529, a Vinegar Producing Acetic Acid Bacterium Isolated from Malt Vinegar Brewery Acetifiers.</title>
        <authorList>
            <person name="Zhang Q."/>
            <person name="Hollensteiner J."/>
            <person name="Poehlein A."/>
            <person name="Daniel R."/>
        </authorList>
    </citation>
    <scope>NUCLEOTIDE SEQUENCE [LARGE SCALE GENOMIC DNA]</scope>
    <source>
        <strain evidence="2 3">LMG 1529</strain>
    </source>
</reference>